<dbReference type="GO" id="GO:0005829">
    <property type="term" value="C:cytosol"/>
    <property type="evidence" value="ECO:0007669"/>
    <property type="project" value="TreeGrafter"/>
</dbReference>
<dbReference type="GO" id="GO:0033785">
    <property type="term" value="F:heptose 7-phosphate kinase activity"/>
    <property type="evidence" value="ECO:0007669"/>
    <property type="project" value="UniProtKB-EC"/>
</dbReference>
<evidence type="ECO:0000313" key="4">
    <source>
        <dbReference type="EMBL" id="BAT72080.1"/>
    </source>
</evidence>
<sequence length="337" mass="36588">MKRQNSFLAKRLKDILNRFDSLKIGVVGDFVLDVFVYSLATRVSREAPVLIVRYEGEKRVLGGGANALNNVRSLGAKVFPFGFVGNDEEGKKLLEEMERLGIPTDNVLEVPGRNTVTKTRILAGSHHTVKQQVLRIDKEPENSVPEKCYSILVERLSDMVDGLDAILISDYGYATVSGPVKDYLLNLCNKLITVDSRYNILDYKGVTAVTPNEPEAAAALGLPFVNDENVEESGKKLLSILGSNAVLITRGKKGMALFEKDGRVHHIDIYGTDEVADVTGAGDTVIATFTCALAAGASFYEAARLANYAGGIVVMKMGTATVSREELLEAIEDDLGE</sequence>
<dbReference type="OrthoDB" id="9802794at2"/>
<dbReference type="Proteomes" id="UP000063234">
    <property type="component" value="Chromosome"/>
</dbReference>
<organism evidence="4 5">
    <name type="scientific">Thermosulfidibacter takaii (strain DSM 17441 / JCM 13301 / NBRC 103674 / ABI70S6)</name>
    <dbReference type="NCBI Taxonomy" id="1298851"/>
    <lineage>
        <taxon>Bacteria</taxon>
        <taxon>Pseudomonadati</taxon>
        <taxon>Thermosulfidibacterota</taxon>
        <taxon>Thermosulfidibacteria</taxon>
        <taxon>Thermosulfidibacterales</taxon>
        <taxon>Thermosulfidibacteraceae</taxon>
    </lineage>
</organism>
<dbReference type="GO" id="GO:0033786">
    <property type="term" value="F:heptose-1-phosphate adenylyltransferase activity"/>
    <property type="evidence" value="ECO:0007669"/>
    <property type="project" value="TreeGrafter"/>
</dbReference>
<dbReference type="InterPro" id="IPR011611">
    <property type="entry name" value="PfkB_dom"/>
</dbReference>
<dbReference type="Pfam" id="PF00294">
    <property type="entry name" value="PfkB"/>
    <property type="match status" value="1"/>
</dbReference>
<dbReference type="PANTHER" id="PTHR46969">
    <property type="entry name" value="BIFUNCTIONAL PROTEIN HLDE"/>
    <property type="match status" value="1"/>
</dbReference>
<dbReference type="PATRIC" id="fig|1298851.3.peg.1367"/>
<dbReference type="InterPro" id="IPR029056">
    <property type="entry name" value="Ribokinase-like"/>
</dbReference>
<name>A0A0S3QUS3_THET7</name>
<evidence type="ECO:0000259" key="3">
    <source>
        <dbReference type="Pfam" id="PF00294"/>
    </source>
</evidence>
<feature type="domain" description="Carbohydrate kinase PfkB" evidence="3">
    <location>
        <begin position="34"/>
        <end position="321"/>
    </location>
</feature>
<dbReference type="AlphaFoldDB" id="A0A0S3QUS3"/>
<dbReference type="InterPro" id="IPR011913">
    <property type="entry name" value="RfaE_dom_I"/>
</dbReference>
<dbReference type="RefSeq" id="WP_068550073.1">
    <property type="nucleotide sequence ID" value="NZ_AP013035.1"/>
</dbReference>
<reference evidence="5" key="1">
    <citation type="journal article" date="2018" name="Science">
        <title>A primordial and reversible TCA cycle in a facultatively chemolithoautotrophic thermophile.</title>
        <authorList>
            <person name="Nunoura T."/>
            <person name="Chikaraishi Y."/>
            <person name="Izaki R."/>
            <person name="Suwa T."/>
            <person name="Sato T."/>
            <person name="Harada T."/>
            <person name="Mori K."/>
            <person name="Kato Y."/>
            <person name="Miyazaki M."/>
            <person name="Shimamura S."/>
            <person name="Yanagawa K."/>
            <person name="Shuto A."/>
            <person name="Ohkouchi N."/>
            <person name="Fujita N."/>
            <person name="Takaki Y."/>
            <person name="Atomi H."/>
            <person name="Takai K."/>
        </authorList>
    </citation>
    <scope>NUCLEOTIDE SEQUENCE [LARGE SCALE GENOMIC DNA]</scope>
    <source>
        <strain evidence="5">DSM 17441 / JCM 13301 / NBRC 103674 / ABI70S6</strain>
    </source>
</reference>
<dbReference type="KEGG" id="ttk:TST_1293"/>
<accession>A0A0S3QUS3</accession>
<keyword evidence="5" id="KW-1185">Reference proteome</keyword>
<evidence type="ECO:0000256" key="2">
    <source>
        <dbReference type="ARBA" id="ARBA00022777"/>
    </source>
</evidence>
<dbReference type="EMBL" id="AP013035">
    <property type="protein sequence ID" value="BAT72080.1"/>
    <property type="molecule type" value="Genomic_DNA"/>
</dbReference>
<proteinExistence type="predicted"/>
<dbReference type="STRING" id="1298851.TST_1293"/>
<dbReference type="CDD" id="cd01172">
    <property type="entry name" value="RfaE_like"/>
    <property type="match status" value="1"/>
</dbReference>
<dbReference type="Gene3D" id="3.40.1190.20">
    <property type="match status" value="1"/>
</dbReference>
<evidence type="ECO:0000313" key="5">
    <source>
        <dbReference type="Proteomes" id="UP000063234"/>
    </source>
</evidence>
<dbReference type="SUPFAM" id="SSF53613">
    <property type="entry name" value="Ribokinase-like"/>
    <property type="match status" value="1"/>
</dbReference>
<dbReference type="PANTHER" id="PTHR46969:SF1">
    <property type="entry name" value="BIFUNCTIONAL PROTEIN HLDE"/>
    <property type="match status" value="1"/>
</dbReference>
<protein>
    <submittedName>
        <fullName evidence="4">D-beta-D-heptose 7-phosphate kinase</fullName>
        <ecNumber evidence="4">2.7.1.167</ecNumber>
    </submittedName>
</protein>
<dbReference type="EC" id="2.7.1.167" evidence="4"/>
<keyword evidence="2 4" id="KW-0418">Kinase</keyword>
<gene>
    <name evidence="4" type="ORF">TST_1293</name>
</gene>
<keyword evidence="1 4" id="KW-0808">Transferase</keyword>
<evidence type="ECO:0000256" key="1">
    <source>
        <dbReference type="ARBA" id="ARBA00022679"/>
    </source>
</evidence>
<dbReference type="GO" id="GO:0016773">
    <property type="term" value="F:phosphotransferase activity, alcohol group as acceptor"/>
    <property type="evidence" value="ECO:0007669"/>
    <property type="project" value="InterPro"/>
</dbReference>